<evidence type="ECO:0000259" key="6">
    <source>
        <dbReference type="Pfam" id="PF07291"/>
    </source>
</evidence>
<keyword evidence="8" id="KW-1185">Reference proteome</keyword>
<feature type="transmembrane region" description="Helical" evidence="5">
    <location>
        <begin position="166"/>
        <end position="185"/>
    </location>
</feature>
<dbReference type="InterPro" id="IPR009908">
    <property type="entry name" value="Methylamine_util_MauE"/>
</dbReference>
<reference evidence="7 8" key="1">
    <citation type="submission" date="2020-07" db="EMBL/GenBank/DDBJ databases">
        <title>Sequencing the genomes of 1000 actinobacteria strains.</title>
        <authorList>
            <person name="Klenk H.-P."/>
        </authorList>
    </citation>
    <scope>NUCLEOTIDE SEQUENCE [LARGE SCALE GENOMIC DNA]</scope>
    <source>
        <strain evidence="7 8">DSM 18448</strain>
    </source>
</reference>
<evidence type="ECO:0000313" key="7">
    <source>
        <dbReference type="EMBL" id="NYH88527.1"/>
    </source>
</evidence>
<dbReference type="Pfam" id="PF07291">
    <property type="entry name" value="MauE"/>
    <property type="match status" value="1"/>
</dbReference>
<keyword evidence="2 5" id="KW-0812">Transmembrane</keyword>
<evidence type="ECO:0000313" key="8">
    <source>
        <dbReference type="Proteomes" id="UP000579605"/>
    </source>
</evidence>
<accession>A0A852Z5A3</accession>
<feature type="transmembrane region" description="Helical" evidence="5">
    <location>
        <begin position="55"/>
        <end position="76"/>
    </location>
</feature>
<protein>
    <recommendedName>
        <fullName evidence="6">Methylamine utilisation protein MauE domain-containing protein</fullName>
    </recommendedName>
</protein>
<name>A0A852Z5A3_9ACTN</name>
<feature type="transmembrane region" description="Helical" evidence="5">
    <location>
        <begin position="132"/>
        <end position="154"/>
    </location>
</feature>
<evidence type="ECO:0000256" key="5">
    <source>
        <dbReference type="SAM" id="Phobius"/>
    </source>
</evidence>
<feature type="domain" description="Methylamine utilisation protein MauE" evidence="6">
    <location>
        <begin position="12"/>
        <end position="146"/>
    </location>
</feature>
<organism evidence="7 8">
    <name type="scientific">Actinopolymorpha rutila</name>
    <dbReference type="NCBI Taxonomy" id="446787"/>
    <lineage>
        <taxon>Bacteria</taxon>
        <taxon>Bacillati</taxon>
        <taxon>Actinomycetota</taxon>
        <taxon>Actinomycetes</taxon>
        <taxon>Propionibacteriales</taxon>
        <taxon>Actinopolymorphaceae</taxon>
        <taxon>Actinopolymorpha</taxon>
    </lineage>
</organism>
<sequence length="225" mass="22701">MSALRSVADLVCSAVAVSGGLLLLWAGLGHARTFDRLRATLLVHGLLLRRGHRAGAAALVAVEVGVGGAVVGGALSSLRRTSAMPSRLVFPAMVGEALVYAGFLTYLAVLRRTRPDAPCGCLRDDGPVRAPVLVRAGFFAAAAAAAAGLSAGPAPFVESLTGTTRLASVSVLVPALVLAVLTALVPPSFGATTASPAVAQAAPVGAHADPSFVHPPARTTSFRRQ</sequence>
<dbReference type="GO" id="GO:0030416">
    <property type="term" value="P:methylamine metabolic process"/>
    <property type="evidence" value="ECO:0007669"/>
    <property type="project" value="InterPro"/>
</dbReference>
<keyword evidence="3 5" id="KW-1133">Transmembrane helix</keyword>
<dbReference type="GO" id="GO:0016020">
    <property type="term" value="C:membrane"/>
    <property type="evidence" value="ECO:0007669"/>
    <property type="project" value="UniProtKB-SubCell"/>
</dbReference>
<evidence type="ECO:0000256" key="2">
    <source>
        <dbReference type="ARBA" id="ARBA00022692"/>
    </source>
</evidence>
<dbReference type="Proteomes" id="UP000579605">
    <property type="component" value="Unassembled WGS sequence"/>
</dbReference>
<evidence type="ECO:0000256" key="1">
    <source>
        <dbReference type="ARBA" id="ARBA00004141"/>
    </source>
</evidence>
<proteinExistence type="predicted"/>
<evidence type="ECO:0000256" key="4">
    <source>
        <dbReference type="ARBA" id="ARBA00023136"/>
    </source>
</evidence>
<comment type="subcellular location">
    <subcellularLocation>
        <location evidence="1">Membrane</location>
        <topology evidence="1">Multi-pass membrane protein</topology>
    </subcellularLocation>
</comment>
<comment type="caution">
    <text evidence="7">The sequence shown here is derived from an EMBL/GenBank/DDBJ whole genome shotgun (WGS) entry which is preliminary data.</text>
</comment>
<keyword evidence="4 5" id="KW-0472">Membrane</keyword>
<gene>
    <name evidence="7" type="ORF">F4554_001165</name>
</gene>
<dbReference type="AlphaFoldDB" id="A0A852Z5A3"/>
<evidence type="ECO:0000256" key="3">
    <source>
        <dbReference type="ARBA" id="ARBA00022989"/>
    </source>
</evidence>
<feature type="transmembrane region" description="Helical" evidence="5">
    <location>
        <begin position="88"/>
        <end position="109"/>
    </location>
</feature>
<dbReference type="EMBL" id="JACBZH010000001">
    <property type="protein sequence ID" value="NYH88527.1"/>
    <property type="molecule type" value="Genomic_DNA"/>
</dbReference>
<dbReference type="RefSeq" id="WP_179786411.1">
    <property type="nucleotide sequence ID" value="NZ_BAAARR010000022.1"/>
</dbReference>